<evidence type="ECO:0000256" key="1">
    <source>
        <dbReference type="SAM" id="MobiDB-lite"/>
    </source>
</evidence>
<feature type="region of interest" description="Disordered" evidence="1">
    <location>
        <begin position="50"/>
        <end position="127"/>
    </location>
</feature>
<evidence type="ECO:0008006" key="4">
    <source>
        <dbReference type="Google" id="ProtNLM"/>
    </source>
</evidence>
<dbReference type="EMBL" id="FNAX01000001">
    <property type="protein sequence ID" value="SDE24619.1"/>
    <property type="molecule type" value="Genomic_DNA"/>
</dbReference>
<protein>
    <recommendedName>
        <fullName evidence="4">Secreted protein</fullName>
    </recommendedName>
</protein>
<sequence length="193" mass="19713">MTAMYRGLVHVSAWSLATGAAVTLSWWGVHTVMAGTAYDPPRALPITAAGSTQEARALARPTSRPPKPAHSPSPSRTSKAPAPSGTPGAASSPPSSSSGDSGNSSGSSTHSSKGSPPASSGEVKGYDTDGGRVVFDIGDTSATLVSATPGAGWSMQVWKTESWIRVEFTSGADKVSVFCTWHDGPPHVDIGTY</sequence>
<gene>
    <name evidence="2" type="ORF">SAMN05216260_10143</name>
</gene>
<feature type="compositionally biased region" description="Low complexity" evidence="1">
    <location>
        <begin position="78"/>
        <end position="121"/>
    </location>
</feature>
<reference evidence="2 3" key="1">
    <citation type="submission" date="2016-10" db="EMBL/GenBank/DDBJ databases">
        <authorList>
            <person name="de Groot N.N."/>
        </authorList>
    </citation>
    <scope>NUCLEOTIDE SEQUENCE [LARGE SCALE GENOMIC DNA]</scope>
    <source>
        <strain evidence="2 3">CGMCC 4.1859</strain>
    </source>
</reference>
<evidence type="ECO:0000313" key="2">
    <source>
        <dbReference type="EMBL" id="SDE24619.1"/>
    </source>
</evidence>
<proteinExistence type="predicted"/>
<organism evidence="2 3">
    <name type="scientific">Streptomyces griseoaurantiacus</name>
    <dbReference type="NCBI Taxonomy" id="68213"/>
    <lineage>
        <taxon>Bacteria</taxon>
        <taxon>Bacillati</taxon>
        <taxon>Actinomycetota</taxon>
        <taxon>Actinomycetes</taxon>
        <taxon>Kitasatosporales</taxon>
        <taxon>Streptomycetaceae</taxon>
        <taxon>Streptomyces</taxon>
        <taxon>Streptomyces aurantiacus group</taxon>
    </lineage>
</organism>
<accession>A0A1G7BC24</accession>
<name>A0A1G7BC24_9ACTN</name>
<evidence type="ECO:0000313" key="3">
    <source>
        <dbReference type="Proteomes" id="UP000198614"/>
    </source>
</evidence>
<dbReference type="Proteomes" id="UP000198614">
    <property type="component" value="Unassembled WGS sequence"/>
</dbReference>
<dbReference type="AlphaFoldDB" id="A0A1G7BC24"/>